<proteinExistence type="predicted"/>
<organism evidence="3 4">
    <name type="scientific">Daphnia magna</name>
    <dbReference type="NCBI Taxonomy" id="35525"/>
    <lineage>
        <taxon>Eukaryota</taxon>
        <taxon>Metazoa</taxon>
        <taxon>Ecdysozoa</taxon>
        <taxon>Arthropoda</taxon>
        <taxon>Crustacea</taxon>
        <taxon>Branchiopoda</taxon>
        <taxon>Diplostraca</taxon>
        <taxon>Cladocera</taxon>
        <taxon>Anomopoda</taxon>
        <taxon>Daphniidae</taxon>
        <taxon>Daphnia</taxon>
    </lineage>
</organism>
<dbReference type="Pfam" id="PF03564">
    <property type="entry name" value="DUF1759"/>
    <property type="match status" value="1"/>
</dbReference>
<dbReference type="EMBL" id="LRGB01003193">
    <property type="protein sequence ID" value="KZS03818.1"/>
    <property type="molecule type" value="Genomic_DNA"/>
</dbReference>
<dbReference type="InterPro" id="IPR005312">
    <property type="entry name" value="DUF1759"/>
</dbReference>
<evidence type="ECO:0000313" key="4">
    <source>
        <dbReference type="Proteomes" id="UP000076858"/>
    </source>
</evidence>
<dbReference type="PANTHER" id="PTHR22954:SF3">
    <property type="entry name" value="PROTEIN CBG08539"/>
    <property type="match status" value="1"/>
</dbReference>
<keyword evidence="1" id="KW-0175">Coiled coil</keyword>
<dbReference type="AlphaFoldDB" id="A0A164L5Q5"/>
<keyword evidence="4" id="KW-1185">Reference proteome</keyword>
<dbReference type="PANTHER" id="PTHR22954">
    <property type="entry name" value="RETROVIRAL PROTEASE-RELATED"/>
    <property type="match status" value="1"/>
</dbReference>
<dbReference type="Proteomes" id="UP000076858">
    <property type="component" value="Unassembled WGS sequence"/>
</dbReference>
<feature type="coiled-coil region" evidence="1">
    <location>
        <begin position="177"/>
        <end position="205"/>
    </location>
</feature>
<reference evidence="3 4" key="1">
    <citation type="submission" date="2016-03" db="EMBL/GenBank/DDBJ databases">
        <title>EvidentialGene: Evidence-directed Construction of Genes on Genomes.</title>
        <authorList>
            <person name="Gilbert D.G."/>
            <person name="Choi J.-H."/>
            <person name="Mockaitis K."/>
            <person name="Colbourne J."/>
            <person name="Pfrender M."/>
        </authorList>
    </citation>
    <scope>NUCLEOTIDE SEQUENCE [LARGE SCALE GENOMIC DNA]</scope>
    <source>
        <strain evidence="3 4">Xinb3</strain>
        <tissue evidence="3">Complete organism</tissue>
    </source>
</reference>
<name>A0A164L5Q5_9CRUS</name>
<feature type="compositionally biased region" description="Basic and acidic residues" evidence="2">
    <location>
        <begin position="546"/>
        <end position="561"/>
    </location>
</feature>
<sequence length="619" mass="70795">MVTRAGTGRSKEKRCENGSTIYVEKPEIKEGNSAFLFKKPSPSPDNELIIPDVLDIESEEKSTCSHDPYPPDFPVVVHIHFAHILVLHEMPADMPPDLAIVHHIHTDKAQIAEFILRLRKDYRIMSDDYVDYLTQLFILNPMFSHIPSKGGVSKITEDPDIPCEDANDWEDFTAHVHKNLLDEYADAMKQKEELEQSEADDIQEEVDHIHILYVNDYAQGILDGYRQFPKVYHIHHVEMSEEFMSDIAQKDFNEDMFTFQYSPATDTAPIMTEVPNLSYESLSATKPDVGEIFENEEITIPPFERDVSKNENSVTANKKNKFGKLGSKLEKWTAIHFPQRKAKDALELTEHQVENGIQGARENQEQQNFVENPKNYNHRLEEKTPVETTSMASPILQVAALSGSNTPPSTTVTPPMNAVQLQVPSTLWNIAHLLPRIEITKFDGDLSKWEDWWAIFRTLIHENPSMRPIEKFSRLKLHLTEDAAGAISYLDLTDNNHKKAIDILTGKYNKPRSHGKTRQFHKTLADFFTFIDSIAADWEYAYSTEKQEKKKTRPDASEKTQRLTKRAIAVSSPTDSKNGLKSGRDDELWGKSFLTDLPYHVKKLTIQLVVNTLQIDLKN</sequence>
<feature type="region of interest" description="Disordered" evidence="2">
    <location>
        <begin position="546"/>
        <end position="583"/>
    </location>
</feature>
<comment type="caution">
    <text evidence="3">The sequence shown here is derived from an EMBL/GenBank/DDBJ whole genome shotgun (WGS) entry which is preliminary data.</text>
</comment>
<dbReference type="OrthoDB" id="8052806at2759"/>
<gene>
    <name evidence="3" type="ORF">APZ42_033367</name>
</gene>
<accession>A0A164L5Q5</accession>
<protein>
    <submittedName>
        <fullName evidence="3">Uncharacterized protein</fullName>
    </submittedName>
</protein>
<evidence type="ECO:0000313" key="3">
    <source>
        <dbReference type="EMBL" id="KZS03818.1"/>
    </source>
</evidence>
<evidence type="ECO:0000256" key="2">
    <source>
        <dbReference type="SAM" id="MobiDB-lite"/>
    </source>
</evidence>
<evidence type="ECO:0000256" key="1">
    <source>
        <dbReference type="SAM" id="Coils"/>
    </source>
</evidence>